<feature type="transmembrane region" description="Helical" evidence="2">
    <location>
        <begin position="37"/>
        <end position="58"/>
    </location>
</feature>
<name>A0ABS1VZ61_9ACTN</name>
<proteinExistence type="predicted"/>
<reference evidence="3 4" key="1">
    <citation type="submission" date="2021-01" db="EMBL/GenBank/DDBJ databases">
        <title>Actinoplanes sp. nov. LDG1-01 isolated from lichen.</title>
        <authorList>
            <person name="Saeng-In P."/>
            <person name="Phongsopitanun W."/>
            <person name="Kanchanasin P."/>
            <person name="Yuki M."/>
            <person name="Kudo T."/>
            <person name="Ohkuma M."/>
            <person name="Tanasupawat S."/>
        </authorList>
    </citation>
    <scope>NUCLEOTIDE SEQUENCE [LARGE SCALE GENOMIC DNA]</scope>
    <source>
        <strain evidence="3 4">LDG1-01</strain>
    </source>
</reference>
<comment type="caution">
    <text evidence="3">The sequence shown here is derived from an EMBL/GenBank/DDBJ whole genome shotgun (WGS) entry which is preliminary data.</text>
</comment>
<evidence type="ECO:0000313" key="3">
    <source>
        <dbReference type="EMBL" id="MBL7259775.1"/>
    </source>
</evidence>
<organism evidence="3 4">
    <name type="scientific">Paractinoplanes lichenicola</name>
    <dbReference type="NCBI Taxonomy" id="2802976"/>
    <lineage>
        <taxon>Bacteria</taxon>
        <taxon>Bacillati</taxon>
        <taxon>Actinomycetota</taxon>
        <taxon>Actinomycetes</taxon>
        <taxon>Micromonosporales</taxon>
        <taxon>Micromonosporaceae</taxon>
        <taxon>Paractinoplanes</taxon>
    </lineage>
</organism>
<dbReference type="PROSITE" id="PS51257">
    <property type="entry name" value="PROKAR_LIPOPROTEIN"/>
    <property type="match status" value="1"/>
</dbReference>
<keyword evidence="2" id="KW-0472">Membrane</keyword>
<accession>A0ABS1VZ61</accession>
<keyword evidence="2" id="KW-1133">Transmembrane helix</keyword>
<evidence type="ECO:0000313" key="4">
    <source>
        <dbReference type="Proteomes" id="UP000598996"/>
    </source>
</evidence>
<dbReference type="RefSeq" id="WP_202996479.1">
    <property type="nucleotide sequence ID" value="NZ_JAENHO010000012.1"/>
</dbReference>
<evidence type="ECO:0000256" key="1">
    <source>
        <dbReference type="SAM" id="MobiDB-lite"/>
    </source>
</evidence>
<evidence type="ECO:0000256" key="2">
    <source>
        <dbReference type="SAM" id="Phobius"/>
    </source>
</evidence>
<dbReference type="Proteomes" id="UP000598996">
    <property type="component" value="Unassembled WGS sequence"/>
</dbReference>
<keyword evidence="4" id="KW-1185">Reference proteome</keyword>
<sequence>MTRRWLWASMTMVGCGLLLTGWIVFLTRNGLDRADKLSSVAGVLVAVVLGVVGVLISLRAGGGGPGPVQINTASGNATMYTVQGGDLKIGDPDPGGPDIDGSEIGRSDRGGSGSGRSGLGGSGLGGSGFGGSDEA</sequence>
<feature type="compositionally biased region" description="Gly residues" evidence="1">
    <location>
        <begin position="110"/>
        <end position="135"/>
    </location>
</feature>
<protein>
    <submittedName>
        <fullName evidence="3">Uncharacterized protein</fullName>
    </submittedName>
</protein>
<feature type="transmembrane region" description="Helical" evidence="2">
    <location>
        <begin position="6"/>
        <end position="25"/>
    </location>
</feature>
<gene>
    <name evidence="3" type="ORF">JKJ07_36195</name>
</gene>
<feature type="region of interest" description="Disordered" evidence="1">
    <location>
        <begin position="83"/>
        <end position="135"/>
    </location>
</feature>
<dbReference type="EMBL" id="JAENHO010000012">
    <property type="protein sequence ID" value="MBL7259775.1"/>
    <property type="molecule type" value="Genomic_DNA"/>
</dbReference>
<keyword evidence="2" id="KW-0812">Transmembrane</keyword>